<evidence type="ECO:0000256" key="6">
    <source>
        <dbReference type="ARBA" id="ARBA00022989"/>
    </source>
</evidence>
<dbReference type="GO" id="GO:0015740">
    <property type="term" value="P:C4-dicarboxylate transport"/>
    <property type="evidence" value="ECO:0007669"/>
    <property type="project" value="TreeGrafter"/>
</dbReference>
<dbReference type="InterPro" id="IPR007387">
    <property type="entry name" value="TRAP_DctQ"/>
</dbReference>
<evidence type="ECO:0000313" key="11">
    <source>
        <dbReference type="EMBL" id="SPF81739.1"/>
    </source>
</evidence>
<keyword evidence="12" id="KW-1185">Reference proteome</keyword>
<evidence type="ECO:0000256" key="3">
    <source>
        <dbReference type="ARBA" id="ARBA00022475"/>
    </source>
</evidence>
<evidence type="ECO:0000259" key="10">
    <source>
        <dbReference type="Pfam" id="PF04290"/>
    </source>
</evidence>
<protein>
    <recommendedName>
        <fullName evidence="9">TRAP transporter small permease protein</fullName>
    </recommendedName>
</protein>
<feature type="transmembrane region" description="Helical" evidence="9">
    <location>
        <begin position="24"/>
        <end position="48"/>
    </location>
</feature>
<evidence type="ECO:0000256" key="9">
    <source>
        <dbReference type="RuleBase" id="RU369079"/>
    </source>
</evidence>
<evidence type="ECO:0000256" key="2">
    <source>
        <dbReference type="ARBA" id="ARBA00022448"/>
    </source>
</evidence>
<keyword evidence="7 9" id="KW-0472">Membrane</keyword>
<dbReference type="Proteomes" id="UP000244904">
    <property type="component" value="Unassembled WGS sequence"/>
</dbReference>
<feature type="transmembrane region" description="Helical" evidence="9">
    <location>
        <begin position="146"/>
        <end position="167"/>
    </location>
</feature>
<evidence type="ECO:0000256" key="1">
    <source>
        <dbReference type="ARBA" id="ARBA00004429"/>
    </source>
</evidence>
<sequence length="176" mass="18933">MSGTDHKLGAASVAPLPERVLTPIVWLGGALSAVLILGALALTGYSVFMRYILARPPVWVDDATGFLLVGLVMLGVAEAYRRGNHIAIDLLTDRLPPRAQPWRWVWSDLCVLAFSVVLTLSTWEAIHFSRSFGAYTSGSIEIEAWIPQLPMLAGAALLGLFATARLIGHLAKGAKT</sequence>
<comment type="subunit">
    <text evidence="9">The complex comprises the extracytoplasmic solute receptor protein and the two transmembrane proteins.</text>
</comment>
<proteinExistence type="inferred from homology"/>
<feature type="transmembrane region" description="Helical" evidence="9">
    <location>
        <begin position="104"/>
        <end position="126"/>
    </location>
</feature>
<dbReference type="PANTHER" id="PTHR35011">
    <property type="entry name" value="2,3-DIKETO-L-GULONATE TRAP TRANSPORTER SMALL PERMEASE PROTEIN YIAM"/>
    <property type="match status" value="1"/>
</dbReference>
<dbReference type="EMBL" id="OMOJ01000013">
    <property type="protein sequence ID" value="SPF81739.1"/>
    <property type="molecule type" value="Genomic_DNA"/>
</dbReference>
<keyword evidence="2 9" id="KW-0813">Transport</keyword>
<evidence type="ECO:0000256" key="5">
    <source>
        <dbReference type="ARBA" id="ARBA00022692"/>
    </source>
</evidence>
<dbReference type="GO" id="GO:0022857">
    <property type="term" value="F:transmembrane transporter activity"/>
    <property type="evidence" value="ECO:0007669"/>
    <property type="project" value="UniProtKB-UniRule"/>
</dbReference>
<keyword evidence="6 9" id="KW-1133">Transmembrane helix</keyword>
<comment type="subcellular location">
    <subcellularLocation>
        <location evidence="1 9">Cell inner membrane</location>
        <topology evidence="1 9">Multi-pass membrane protein</topology>
    </subcellularLocation>
</comment>
<evidence type="ECO:0000256" key="4">
    <source>
        <dbReference type="ARBA" id="ARBA00022519"/>
    </source>
</evidence>
<evidence type="ECO:0000313" key="12">
    <source>
        <dbReference type="Proteomes" id="UP000244904"/>
    </source>
</evidence>
<organism evidence="11 12">
    <name type="scientific">Pseudoprimorskyibacter insulae</name>
    <dbReference type="NCBI Taxonomy" id="1695997"/>
    <lineage>
        <taxon>Bacteria</taxon>
        <taxon>Pseudomonadati</taxon>
        <taxon>Pseudomonadota</taxon>
        <taxon>Alphaproteobacteria</taxon>
        <taxon>Rhodobacterales</taxon>
        <taxon>Paracoccaceae</taxon>
        <taxon>Pseudoprimorskyibacter</taxon>
    </lineage>
</organism>
<accession>A0A2R8B0W7</accession>
<keyword evidence="4 9" id="KW-0997">Cell inner membrane</keyword>
<feature type="domain" description="Tripartite ATP-independent periplasmic transporters DctQ component" evidence="10">
    <location>
        <begin position="41"/>
        <end position="170"/>
    </location>
</feature>
<dbReference type="PANTHER" id="PTHR35011:SF2">
    <property type="entry name" value="2,3-DIKETO-L-GULONATE TRAP TRANSPORTER SMALL PERMEASE PROTEIN YIAM"/>
    <property type="match status" value="1"/>
</dbReference>
<dbReference type="OrthoDB" id="4250245at2"/>
<dbReference type="RefSeq" id="WP_108887516.1">
    <property type="nucleotide sequence ID" value="NZ_OMOJ01000013.1"/>
</dbReference>
<evidence type="ECO:0000256" key="7">
    <source>
        <dbReference type="ARBA" id="ARBA00023136"/>
    </source>
</evidence>
<dbReference type="AlphaFoldDB" id="A0A2R8B0W7"/>
<comment type="similarity">
    <text evidence="8 9">Belongs to the TRAP transporter small permease family.</text>
</comment>
<dbReference type="GO" id="GO:0005886">
    <property type="term" value="C:plasma membrane"/>
    <property type="evidence" value="ECO:0007669"/>
    <property type="project" value="UniProtKB-SubCell"/>
</dbReference>
<keyword evidence="3" id="KW-1003">Cell membrane</keyword>
<keyword evidence="5 9" id="KW-0812">Transmembrane</keyword>
<dbReference type="InterPro" id="IPR055348">
    <property type="entry name" value="DctQ"/>
</dbReference>
<gene>
    <name evidence="11" type="ORF">PRI8871_03564</name>
</gene>
<reference evidence="12" key="1">
    <citation type="submission" date="2018-03" db="EMBL/GenBank/DDBJ databases">
        <authorList>
            <person name="Rodrigo-Torres L."/>
            <person name="Arahal R. D."/>
            <person name="Lucena T."/>
        </authorList>
    </citation>
    <scope>NUCLEOTIDE SEQUENCE [LARGE SCALE GENOMIC DNA]</scope>
    <source>
        <strain evidence="12">CECT 8871</strain>
    </source>
</reference>
<dbReference type="Pfam" id="PF04290">
    <property type="entry name" value="DctQ"/>
    <property type="match status" value="1"/>
</dbReference>
<name>A0A2R8B0W7_9RHOB</name>
<evidence type="ECO:0000256" key="8">
    <source>
        <dbReference type="ARBA" id="ARBA00038436"/>
    </source>
</evidence>
<comment type="function">
    <text evidence="9">Part of the tripartite ATP-independent periplasmic (TRAP) transport system.</text>
</comment>
<comment type="caution">
    <text evidence="9">Lacks conserved residue(s) required for the propagation of feature annotation.</text>
</comment>